<dbReference type="InterPro" id="IPR001647">
    <property type="entry name" value="HTH_TetR"/>
</dbReference>
<evidence type="ECO:0000259" key="3">
    <source>
        <dbReference type="PROSITE" id="PS50977"/>
    </source>
</evidence>
<evidence type="ECO:0000256" key="2">
    <source>
        <dbReference type="PROSITE-ProRule" id="PRU00335"/>
    </source>
</evidence>
<dbReference type="AlphaFoldDB" id="A0A7H9AQX7"/>
<sequence>MLSETKDRIIESAIEVFNQDFSAPLQKVADNANITRRTLHRYFRDREELVATCEREMEVSCKKAMITAINSSNDPLIQLENMLYAGINCGAKYSFFYKLHQQDGHNHSKNNKDCADYDFIYNSFTTIVKDLQKSGVINKQMTVQWIQNLHAGIISSTVNTDSSNESSKPGIKRFAWNSFIKGIAP</sequence>
<feature type="domain" description="HTH tetR-type" evidence="3">
    <location>
        <begin position="3"/>
        <end position="61"/>
    </location>
</feature>
<dbReference type="GO" id="GO:0003677">
    <property type="term" value="F:DNA binding"/>
    <property type="evidence" value="ECO:0007669"/>
    <property type="project" value="UniProtKB-UniRule"/>
</dbReference>
<reference evidence="4 5" key="1">
    <citation type="journal article" date="2006" name="Int. J. Syst. Evol. Microbiol.">
        <title>Costertonia aggregata gen. nov., sp. nov., a mesophilic marine bacterium of the family Flavobacteriaceae, isolated from a mature biofilm.</title>
        <authorList>
            <person name="Kwon K.K."/>
            <person name="Lee Y.K."/>
            <person name="Lee H.K."/>
        </authorList>
    </citation>
    <scope>NUCLEOTIDE SEQUENCE [LARGE SCALE GENOMIC DNA]</scope>
    <source>
        <strain evidence="4 5">KCCM 42265</strain>
    </source>
</reference>
<feature type="DNA-binding region" description="H-T-H motif" evidence="2">
    <location>
        <begin position="24"/>
        <end position="43"/>
    </location>
</feature>
<evidence type="ECO:0000256" key="1">
    <source>
        <dbReference type="ARBA" id="ARBA00023125"/>
    </source>
</evidence>
<dbReference type="Proteomes" id="UP000509302">
    <property type="component" value="Chromosome"/>
</dbReference>
<name>A0A7H9AQX7_9FLAO</name>
<dbReference type="Gene3D" id="1.10.357.10">
    <property type="entry name" value="Tetracycline Repressor, domain 2"/>
    <property type="match status" value="1"/>
</dbReference>
<evidence type="ECO:0000313" key="5">
    <source>
        <dbReference type="Proteomes" id="UP000509302"/>
    </source>
</evidence>
<evidence type="ECO:0000313" key="4">
    <source>
        <dbReference type="EMBL" id="QLG45840.1"/>
    </source>
</evidence>
<keyword evidence="5" id="KW-1185">Reference proteome</keyword>
<proteinExistence type="predicted"/>
<protein>
    <submittedName>
        <fullName evidence="4">TetR/AcrR family transcriptional regulator</fullName>
    </submittedName>
</protein>
<keyword evidence="1 2" id="KW-0238">DNA-binding</keyword>
<gene>
    <name evidence="4" type="ORF">HYG79_10925</name>
</gene>
<dbReference type="Pfam" id="PF00440">
    <property type="entry name" value="TetR_N"/>
    <property type="match status" value="1"/>
</dbReference>
<accession>A0A7H9AQX7</accession>
<dbReference type="KEGG" id="cagg:HYG79_10925"/>
<dbReference type="SUPFAM" id="SSF46689">
    <property type="entry name" value="Homeodomain-like"/>
    <property type="match status" value="1"/>
</dbReference>
<dbReference type="InterPro" id="IPR009057">
    <property type="entry name" value="Homeodomain-like_sf"/>
</dbReference>
<dbReference type="PROSITE" id="PS50977">
    <property type="entry name" value="HTH_TETR_2"/>
    <property type="match status" value="1"/>
</dbReference>
<dbReference type="EMBL" id="CP058595">
    <property type="protein sequence ID" value="QLG45840.1"/>
    <property type="molecule type" value="Genomic_DNA"/>
</dbReference>
<dbReference type="RefSeq" id="WP_179242127.1">
    <property type="nucleotide sequence ID" value="NZ_CP058595.1"/>
</dbReference>
<organism evidence="4 5">
    <name type="scientific">Costertonia aggregata</name>
    <dbReference type="NCBI Taxonomy" id="343403"/>
    <lineage>
        <taxon>Bacteria</taxon>
        <taxon>Pseudomonadati</taxon>
        <taxon>Bacteroidota</taxon>
        <taxon>Flavobacteriia</taxon>
        <taxon>Flavobacteriales</taxon>
        <taxon>Flavobacteriaceae</taxon>
        <taxon>Costertonia</taxon>
    </lineage>
</organism>